<dbReference type="RefSeq" id="WP_243729321.1">
    <property type="nucleotide sequence ID" value="NZ_SNZP01000004.1"/>
</dbReference>
<feature type="chain" id="PRO_5021007992" evidence="9">
    <location>
        <begin position="24"/>
        <end position="472"/>
    </location>
</feature>
<evidence type="ECO:0000256" key="3">
    <source>
        <dbReference type="ARBA" id="ARBA00022452"/>
    </source>
</evidence>
<dbReference type="Proteomes" id="UP000295611">
    <property type="component" value="Unassembled WGS sequence"/>
</dbReference>
<accession>A0A4R7B7P2</accession>
<keyword evidence="6 9" id="KW-0472">Membrane</keyword>
<protein>
    <submittedName>
        <fullName evidence="10">NodT family efflux transporter outer membrane factor (OMF) lipoprotein</fullName>
    </submittedName>
</protein>
<evidence type="ECO:0000256" key="9">
    <source>
        <dbReference type="RuleBase" id="RU362097"/>
    </source>
</evidence>
<dbReference type="GO" id="GO:0005886">
    <property type="term" value="C:plasma membrane"/>
    <property type="evidence" value="ECO:0007669"/>
    <property type="project" value="UniProtKB-SubCell"/>
</dbReference>
<evidence type="ECO:0000256" key="5">
    <source>
        <dbReference type="ARBA" id="ARBA00022729"/>
    </source>
</evidence>
<dbReference type="Gene3D" id="1.20.1600.10">
    <property type="entry name" value="Outer membrane efflux proteins (OEP)"/>
    <property type="match status" value="1"/>
</dbReference>
<keyword evidence="7 9" id="KW-0564">Palmitate</keyword>
<dbReference type="NCBIfam" id="TIGR01845">
    <property type="entry name" value="outer_NodT"/>
    <property type="match status" value="1"/>
</dbReference>
<keyword evidence="3 9" id="KW-1134">Transmembrane beta strand</keyword>
<comment type="subcellular location">
    <subcellularLocation>
        <location evidence="9">Cell membrane</location>
        <topology evidence="9">Lipid-anchor</topology>
    </subcellularLocation>
    <subcellularLocation>
        <location evidence="1">Membrane</location>
    </subcellularLocation>
</comment>
<gene>
    <name evidence="10" type="ORF">DFP86_104238</name>
</gene>
<dbReference type="EMBL" id="SNZP01000004">
    <property type="protein sequence ID" value="TDR80738.1"/>
    <property type="molecule type" value="Genomic_DNA"/>
</dbReference>
<comment type="similarity">
    <text evidence="2 9">Belongs to the outer membrane factor (OMF) (TC 1.B.17) family.</text>
</comment>
<evidence type="ECO:0000313" key="11">
    <source>
        <dbReference type="Proteomes" id="UP000295611"/>
    </source>
</evidence>
<dbReference type="AlphaFoldDB" id="A0A4R7B7P2"/>
<feature type="signal peptide" evidence="9">
    <location>
        <begin position="1"/>
        <end position="23"/>
    </location>
</feature>
<keyword evidence="4 9" id="KW-0812">Transmembrane</keyword>
<keyword evidence="11" id="KW-1185">Reference proteome</keyword>
<keyword evidence="5 9" id="KW-0732">Signal</keyword>
<evidence type="ECO:0000256" key="4">
    <source>
        <dbReference type="ARBA" id="ARBA00022692"/>
    </source>
</evidence>
<organism evidence="10 11">
    <name type="scientific">Paludibacterium purpuratum</name>
    <dbReference type="NCBI Taxonomy" id="1144873"/>
    <lineage>
        <taxon>Bacteria</taxon>
        <taxon>Pseudomonadati</taxon>
        <taxon>Pseudomonadota</taxon>
        <taxon>Betaproteobacteria</taxon>
        <taxon>Neisseriales</taxon>
        <taxon>Chromobacteriaceae</taxon>
        <taxon>Paludibacterium</taxon>
    </lineage>
</organism>
<proteinExistence type="inferred from homology"/>
<dbReference type="SUPFAM" id="SSF56954">
    <property type="entry name" value="Outer membrane efflux proteins (OEP)"/>
    <property type="match status" value="1"/>
</dbReference>
<dbReference type="Pfam" id="PF02321">
    <property type="entry name" value="OEP"/>
    <property type="match status" value="2"/>
</dbReference>
<name>A0A4R7B7P2_9NEIS</name>
<evidence type="ECO:0000256" key="1">
    <source>
        <dbReference type="ARBA" id="ARBA00004370"/>
    </source>
</evidence>
<dbReference type="PANTHER" id="PTHR30203:SF20">
    <property type="entry name" value="MULTIDRUG RESISTANCE OUTER MEMBRANE PROTEIN MDTP-RELATED"/>
    <property type="match status" value="1"/>
</dbReference>
<dbReference type="GO" id="GO:0015562">
    <property type="term" value="F:efflux transmembrane transporter activity"/>
    <property type="evidence" value="ECO:0007669"/>
    <property type="project" value="InterPro"/>
</dbReference>
<dbReference type="PANTHER" id="PTHR30203">
    <property type="entry name" value="OUTER MEMBRANE CATION EFFLUX PROTEIN"/>
    <property type="match status" value="1"/>
</dbReference>
<keyword evidence="8 9" id="KW-0449">Lipoprotein</keyword>
<dbReference type="InterPro" id="IPR010131">
    <property type="entry name" value="MdtP/NodT-like"/>
</dbReference>
<dbReference type="Gene3D" id="2.20.200.10">
    <property type="entry name" value="Outer membrane efflux proteins (OEP)"/>
    <property type="match status" value="1"/>
</dbReference>
<evidence type="ECO:0000256" key="2">
    <source>
        <dbReference type="ARBA" id="ARBA00007613"/>
    </source>
</evidence>
<sequence>MNRHPWQQGISLLVLTSLLSACASFGPERTPSTPLNAQQLALSEDTSQAPQAGWWRQLHDDQLNALIDQALAHSPSLKLAADRLGEARAAVGLNESTLGPQVNLNAVKDRQLYSVNGLFPPPIGGNYYNSYTLSLNAAWELDFWGKNRARVKAALGQARAAAYEGQQAQLALTQAVIGQYTALQREFAQIRVNQSRIQLAQTRLLLMRARVSAGLLSADNLHTVEQGIAGLQAQNAGIQGDIQRTRHALAALTGQNPSALDNLTPHALGDAPSVNEARLTADLLGRRPDIASQREQVASMEENIKVARAQFYPDVSISGLIGLNSLEYGKLFQSNSKIVDFQPAISLPIFHSGQLRANLRVEQARYDQAVDSYNQAVLNGLKEAADALTGQQQANTQLADSRRGFDASRKLANAMLLRLKAGMVGKLEVLDSQDNQLAEEGAHLDAQAAARLAWANLNTAMGGGMTANPATR</sequence>
<evidence type="ECO:0000256" key="7">
    <source>
        <dbReference type="ARBA" id="ARBA00023139"/>
    </source>
</evidence>
<dbReference type="PROSITE" id="PS51257">
    <property type="entry name" value="PROKAR_LIPOPROTEIN"/>
    <property type="match status" value="1"/>
</dbReference>
<dbReference type="InterPro" id="IPR003423">
    <property type="entry name" value="OMP_efflux"/>
</dbReference>
<evidence type="ECO:0000256" key="6">
    <source>
        <dbReference type="ARBA" id="ARBA00023136"/>
    </source>
</evidence>
<evidence type="ECO:0000256" key="8">
    <source>
        <dbReference type="ARBA" id="ARBA00023288"/>
    </source>
</evidence>
<evidence type="ECO:0000313" key="10">
    <source>
        <dbReference type="EMBL" id="TDR80738.1"/>
    </source>
</evidence>
<reference evidence="10 11" key="1">
    <citation type="submission" date="2019-03" db="EMBL/GenBank/DDBJ databases">
        <title>Genomic Encyclopedia of Type Strains, Phase III (KMG-III): the genomes of soil and plant-associated and newly described type strains.</title>
        <authorList>
            <person name="Whitman W."/>
        </authorList>
    </citation>
    <scope>NUCLEOTIDE SEQUENCE [LARGE SCALE GENOMIC DNA]</scope>
    <source>
        <strain evidence="10 11">CECT 8976</strain>
    </source>
</reference>
<comment type="caution">
    <text evidence="10">The sequence shown here is derived from an EMBL/GenBank/DDBJ whole genome shotgun (WGS) entry which is preliminary data.</text>
</comment>